<dbReference type="Pfam" id="PF17957">
    <property type="entry name" value="Big_7"/>
    <property type="match status" value="1"/>
</dbReference>
<reference evidence="1 2" key="1">
    <citation type="submission" date="2018-01" db="EMBL/GenBank/DDBJ databases">
        <authorList>
            <person name="Gaut B.S."/>
            <person name="Morton B.R."/>
            <person name="Clegg M.T."/>
            <person name="Duvall M.R."/>
        </authorList>
    </citation>
    <scope>NUCLEOTIDE SEQUENCE [LARGE SCALE GENOMIC DNA]</scope>
    <source>
        <strain evidence="1 2">HR-AV</strain>
    </source>
</reference>
<dbReference type="PROSITE" id="PS51257">
    <property type="entry name" value="PROKAR_LIPOPROTEIN"/>
    <property type="match status" value="1"/>
</dbReference>
<dbReference type="Proteomes" id="UP000236893">
    <property type="component" value="Unassembled WGS sequence"/>
</dbReference>
<evidence type="ECO:0000313" key="2">
    <source>
        <dbReference type="Proteomes" id="UP000236893"/>
    </source>
</evidence>
<organism evidence="1 2">
    <name type="scientific">Solitalea longa</name>
    <dbReference type="NCBI Taxonomy" id="2079460"/>
    <lineage>
        <taxon>Bacteria</taxon>
        <taxon>Pseudomonadati</taxon>
        <taxon>Bacteroidota</taxon>
        <taxon>Sphingobacteriia</taxon>
        <taxon>Sphingobacteriales</taxon>
        <taxon>Sphingobacteriaceae</taxon>
        <taxon>Solitalea</taxon>
    </lineage>
</organism>
<dbReference type="Gene3D" id="2.60.40.10">
    <property type="entry name" value="Immunoglobulins"/>
    <property type="match status" value="1"/>
</dbReference>
<dbReference type="OrthoDB" id="9775889at2"/>
<evidence type="ECO:0000313" key="1">
    <source>
        <dbReference type="EMBL" id="POY34959.1"/>
    </source>
</evidence>
<comment type="caution">
    <text evidence="1">The sequence shown here is derived from an EMBL/GenBank/DDBJ whole genome shotgun (WGS) entry which is preliminary data.</text>
</comment>
<sequence length="510" mass="57567">MKYFYTLITLLILVFVFSCTKEDDELPKTNPEFQLIVPSEPLRNKIKLSIKPSKSDSNDIGKVEFFAGNNSLGSVTSYPYEIEINTETLRDGRYTIKAVAQRKSNPSLTSSSIQEGNIDNVLYTVNASSEYIEGLSTQSLTSEVWIFLTDEKGTILSSQQIKKADVYRFKSPVGFKGKMVNVTKCVFNKFGDGKDWSMASFNTAINLGTNDSVSYNSSEVSPSIFNKTKNIKLTVANLPFNNSAFLSFQLSGTPSYTQTGTTYSIQFLYAGDLPSYFYMWSIDNQKNIPYKYLRIPINQASDEQIEVNFNDFVAVKETGNKIPYPSNIIPRSFLYQIFPSQIQEDKSFALYGGFNQDNMVDNANWLVPFKSDEGKYYRSYLSYTDKKDNALYVLNHYGNIPSDLPLLAKSPVGSYSDELLNYSIDGTVQNLSVTLIGGFQNRVTWDISGKDGESINFKTKIPTEIVDKYSTLSFTENSFKVSKLSTNTLLNEVSLDNKKYQNTLEKVLFF</sequence>
<accession>A0A2S4ZY32</accession>
<name>A0A2S4ZY32_9SPHI</name>
<dbReference type="RefSeq" id="WP_103790520.1">
    <property type="nucleotide sequence ID" value="NZ_PQVF01000016.1"/>
</dbReference>
<dbReference type="EMBL" id="PQVF01000016">
    <property type="protein sequence ID" value="POY34959.1"/>
    <property type="molecule type" value="Genomic_DNA"/>
</dbReference>
<dbReference type="AlphaFoldDB" id="A0A2S4ZY32"/>
<dbReference type="InterPro" id="IPR013783">
    <property type="entry name" value="Ig-like_fold"/>
</dbReference>
<gene>
    <name evidence="1" type="ORF">C3K47_17810</name>
</gene>
<protein>
    <submittedName>
        <fullName evidence="1">Uncharacterized protein</fullName>
    </submittedName>
</protein>
<proteinExistence type="predicted"/>
<keyword evidence="2" id="KW-1185">Reference proteome</keyword>